<organism evidence="2">
    <name type="scientific">Leptolyngbya sp. NK1-12</name>
    <dbReference type="NCBI Taxonomy" id="2547451"/>
    <lineage>
        <taxon>Bacteria</taxon>
        <taxon>Bacillati</taxon>
        <taxon>Cyanobacteriota</taxon>
        <taxon>Cyanophyceae</taxon>
        <taxon>Leptolyngbyales</taxon>
        <taxon>Leptolyngbyaceae</taxon>
        <taxon>Leptolyngbya group</taxon>
        <taxon>Leptolyngbya</taxon>
    </lineage>
</organism>
<feature type="domain" description="Methyltransferase FkbM" evidence="1">
    <location>
        <begin position="97"/>
        <end position="235"/>
    </location>
</feature>
<keyword evidence="2" id="KW-0808">Transferase</keyword>
<evidence type="ECO:0000313" key="2">
    <source>
        <dbReference type="EMBL" id="WNZ27667.1"/>
    </source>
</evidence>
<dbReference type="GO" id="GO:0032259">
    <property type="term" value="P:methylation"/>
    <property type="evidence" value="ECO:0007669"/>
    <property type="project" value="UniProtKB-KW"/>
</dbReference>
<dbReference type="RefSeq" id="WP_316436088.1">
    <property type="nucleotide sequence ID" value="NZ_CP053587.1"/>
</dbReference>
<dbReference type="Gene3D" id="3.40.50.150">
    <property type="entry name" value="Vaccinia Virus protein VP39"/>
    <property type="match status" value="1"/>
</dbReference>
<dbReference type="NCBIfam" id="TIGR01444">
    <property type="entry name" value="fkbM_fam"/>
    <property type="match status" value="1"/>
</dbReference>
<proteinExistence type="predicted"/>
<name>A0AA96WKQ4_9CYAN</name>
<dbReference type="EMBL" id="CP053587">
    <property type="protein sequence ID" value="WNZ27667.1"/>
    <property type="molecule type" value="Genomic_DNA"/>
</dbReference>
<dbReference type="InterPro" id="IPR029063">
    <property type="entry name" value="SAM-dependent_MTases_sf"/>
</dbReference>
<dbReference type="Pfam" id="PF05050">
    <property type="entry name" value="Methyltransf_21"/>
    <property type="match status" value="1"/>
</dbReference>
<dbReference type="SUPFAM" id="SSF53335">
    <property type="entry name" value="S-adenosyl-L-methionine-dependent methyltransferases"/>
    <property type="match status" value="1"/>
</dbReference>
<sequence>MKLLDQVIEKVINKLEYHESPLAAKYRSFIHFAFEIEGIKIPMGDHISPKVQRAFHYSCYERPEIETLKSYLASDDVVMELGTGLGLLSIYCAQKIGSDRIFSYEANPRLEPYIRKNYQLNQVSPSLDICLLSNTTGEQDFYITKDFWASSTVPPVHYEVAEVVKVPVKSFDVEVQRIDPTFLIVDIEGGEYSLIENFNLRNSNICKIMIEIHTMSLSSHEVEALKSKLFNAGFKLVSDYVDIGQEVAFLQR</sequence>
<dbReference type="InterPro" id="IPR006342">
    <property type="entry name" value="FkbM_mtfrase"/>
</dbReference>
<gene>
    <name evidence="2" type="ORF">HJG54_32995</name>
</gene>
<keyword evidence="2" id="KW-0489">Methyltransferase</keyword>
<dbReference type="AlphaFoldDB" id="A0AA96WKQ4"/>
<protein>
    <submittedName>
        <fullName evidence="2">FkbM family methyltransferase</fullName>
    </submittedName>
</protein>
<accession>A0AA96WKQ4</accession>
<evidence type="ECO:0000259" key="1">
    <source>
        <dbReference type="Pfam" id="PF05050"/>
    </source>
</evidence>
<dbReference type="GO" id="GO:0008168">
    <property type="term" value="F:methyltransferase activity"/>
    <property type="evidence" value="ECO:0007669"/>
    <property type="project" value="UniProtKB-KW"/>
</dbReference>
<reference evidence="2" key="1">
    <citation type="submission" date="2020-05" db="EMBL/GenBank/DDBJ databases">
        <authorList>
            <person name="Zhu T."/>
            <person name="Keshari N."/>
            <person name="Lu X."/>
        </authorList>
    </citation>
    <scope>NUCLEOTIDE SEQUENCE</scope>
    <source>
        <strain evidence="2">NK1-12</strain>
    </source>
</reference>